<gene>
    <name evidence="8" type="primary">Cbn-him-3</name>
    <name evidence="8" type="ORF">CAEBREN_06264</name>
</gene>
<evidence type="ECO:0000313" key="8">
    <source>
        <dbReference type="EMBL" id="EGT39730.1"/>
    </source>
</evidence>
<evidence type="ECO:0000256" key="2">
    <source>
        <dbReference type="ARBA" id="ARBA00004286"/>
    </source>
</evidence>
<dbReference type="OrthoDB" id="1928087at2759"/>
<dbReference type="PANTHER" id="PTHR48225">
    <property type="entry name" value="HORMA DOMAIN-CONTAINING PROTEIN 1"/>
    <property type="match status" value="1"/>
</dbReference>
<dbReference type="InterPro" id="IPR036570">
    <property type="entry name" value="HORMA_dom_sf"/>
</dbReference>
<dbReference type="EMBL" id="GL379975">
    <property type="protein sequence ID" value="EGT39730.1"/>
    <property type="molecule type" value="Genomic_DNA"/>
</dbReference>
<dbReference type="InterPro" id="IPR003511">
    <property type="entry name" value="HORMA_dom"/>
</dbReference>
<evidence type="ECO:0000256" key="4">
    <source>
        <dbReference type="ARBA" id="ARBA00023242"/>
    </source>
</evidence>
<dbReference type="SUPFAM" id="SSF56019">
    <property type="entry name" value="The spindle assembly checkpoint protein mad2"/>
    <property type="match status" value="1"/>
</dbReference>
<proteinExistence type="predicted"/>
<keyword evidence="4" id="KW-0539">Nucleus</keyword>
<dbReference type="eggNOG" id="KOG4652">
    <property type="taxonomic scope" value="Eukaryota"/>
</dbReference>
<dbReference type="PROSITE" id="PS50815">
    <property type="entry name" value="HORMA"/>
    <property type="match status" value="1"/>
</dbReference>
<keyword evidence="9" id="KW-1185">Reference proteome</keyword>
<comment type="subcellular location">
    <subcellularLocation>
        <location evidence="2">Chromosome</location>
    </subcellularLocation>
    <subcellularLocation>
        <location evidence="1">Nucleus</location>
    </subcellularLocation>
</comment>
<dbReference type="Proteomes" id="UP000008068">
    <property type="component" value="Unassembled WGS sequence"/>
</dbReference>
<evidence type="ECO:0000256" key="1">
    <source>
        <dbReference type="ARBA" id="ARBA00004123"/>
    </source>
</evidence>
<feature type="compositionally biased region" description="Basic and acidic residues" evidence="6">
    <location>
        <begin position="289"/>
        <end position="298"/>
    </location>
</feature>
<dbReference type="GO" id="GO:0051321">
    <property type="term" value="P:meiotic cell cycle"/>
    <property type="evidence" value="ECO:0007669"/>
    <property type="project" value="UniProtKB-KW"/>
</dbReference>
<protein>
    <submittedName>
        <fullName evidence="8">CBN-HIM-3 protein</fullName>
    </submittedName>
</protein>
<accession>G0NY03</accession>
<evidence type="ECO:0000256" key="3">
    <source>
        <dbReference type="ARBA" id="ARBA00022454"/>
    </source>
</evidence>
<feature type="domain" description="HORMA" evidence="7">
    <location>
        <begin position="26"/>
        <end position="235"/>
    </location>
</feature>
<evidence type="ECO:0000313" key="9">
    <source>
        <dbReference type="Proteomes" id="UP000008068"/>
    </source>
</evidence>
<evidence type="ECO:0000256" key="5">
    <source>
        <dbReference type="ARBA" id="ARBA00023254"/>
    </source>
</evidence>
<reference evidence="9" key="1">
    <citation type="submission" date="2011-07" db="EMBL/GenBank/DDBJ databases">
        <authorList>
            <consortium name="Caenorhabditis brenneri Sequencing and Analysis Consortium"/>
            <person name="Wilson R.K."/>
        </authorList>
    </citation>
    <scope>NUCLEOTIDE SEQUENCE [LARGE SCALE GENOMIC DNA]</scope>
    <source>
        <strain evidence="9">PB2801</strain>
    </source>
</reference>
<dbReference type="Gene3D" id="3.30.900.10">
    <property type="entry name" value="HORMA domain"/>
    <property type="match status" value="1"/>
</dbReference>
<evidence type="ECO:0000259" key="7">
    <source>
        <dbReference type="PROSITE" id="PS50815"/>
    </source>
</evidence>
<feature type="compositionally biased region" description="Basic residues" evidence="6">
    <location>
        <begin position="262"/>
        <end position="273"/>
    </location>
</feature>
<sequence>MEPQKRASSQTTSWENSFPAEIEKESNSVLLVHRFIKIASSFILDKRGILEKQGDKFFKTRTIEKLLIPMFDKDNAKAKLLIKKIDSLKAAIEKKYLREFAIVFYQRPNEEDTIEVFSFRLMYGSEGNINLALNSKIGSEESDQNLLQATFTDLNTTKLNFCDTIRKLHRCIKQLDNLPTDADASFRISFTENKPEDYMPEGYDTSLSFYELNNEIQKGPLGILCGGHNRVQLLAASQLWKEGAVDLNQTVNSIQSIIVKSAKKPTKGAQKKTNRAETRSPYAKGSLMNKRDAGAPPA</sequence>
<dbReference type="FunCoup" id="G0NY03">
    <property type="interactions" value="40"/>
</dbReference>
<dbReference type="Pfam" id="PF02301">
    <property type="entry name" value="HORMA"/>
    <property type="match status" value="1"/>
</dbReference>
<dbReference type="STRING" id="135651.G0NY03"/>
<dbReference type="OMA" id="KCASAFI"/>
<feature type="region of interest" description="Disordered" evidence="6">
    <location>
        <begin position="262"/>
        <end position="298"/>
    </location>
</feature>
<dbReference type="GO" id="GO:0005634">
    <property type="term" value="C:nucleus"/>
    <property type="evidence" value="ECO:0007669"/>
    <property type="project" value="UniProtKB-SubCell"/>
</dbReference>
<evidence type="ECO:0000256" key="6">
    <source>
        <dbReference type="SAM" id="MobiDB-lite"/>
    </source>
</evidence>
<dbReference type="AlphaFoldDB" id="G0NY03"/>
<name>G0NY03_CAEBE</name>
<keyword evidence="3" id="KW-0158">Chromosome</keyword>
<dbReference type="GO" id="GO:0005694">
    <property type="term" value="C:chromosome"/>
    <property type="evidence" value="ECO:0007669"/>
    <property type="project" value="UniProtKB-SubCell"/>
</dbReference>
<dbReference type="InterPro" id="IPR051294">
    <property type="entry name" value="HORMA_MeioticProgression"/>
</dbReference>
<organism evidence="9">
    <name type="scientific">Caenorhabditis brenneri</name>
    <name type="common">Nematode worm</name>
    <dbReference type="NCBI Taxonomy" id="135651"/>
    <lineage>
        <taxon>Eukaryota</taxon>
        <taxon>Metazoa</taxon>
        <taxon>Ecdysozoa</taxon>
        <taxon>Nematoda</taxon>
        <taxon>Chromadorea</taxon>
        <taxon>Rhabditida</taxon>
        <taxon>Rhabditina</taxon>
        <taxon>Rhabditomorpha</taxon>
        <taxon>Rhabditoidea</taxon>
        <taxon>Rhabditidae</taxon>
        <taxon>Peloderinae</taxon>
        <taxon>Caenorhabditis</taxon>
    </lineage>
</organism>
<dbReference type="InParanoid" id="G0NY03"/>
<dbReference type="HOGENOM" id="CLU_083420_0_0_1"/>
<dbReference type="PANTHER" id="PTHR48225:SF7">
    <property type="entry name" value="MEIOSIS-SPECIFIC PROTEIN HOP1"/>
    <property type="match status" value="1"/>
</dbReference>
<keyword evidence="5" id="KW-0469">Meiosis</keyword>